<protein>
    <submittedName>
        <fullName evidence="1">Uncharacterized protein</fullName>
    </submittedName>
</protein>
<dbReference type="AlphaFoldDB" id="A0A2P7RJY2"/>
<gene>
    <name evidence="1" type="ORF">C7I85_30030</name>
</gene>
<sequence>MARQYVITEEEMMSLIEGLELRKLRDGNVCDPFRHMDDAWRNLSDKEKQNMQPAVESLHKGFHYVVVRWAQKMGFDGYRK</sequence>
<evidence type="ECO:0000313" key="2">
    <source>
        <dbReference type="Proteomes" id="UP000240653"/>
    </source>
</evidence>
<comment type="caution">
    <text evidence="1">The sequence shown here is derived from an EMBL/GenBank/DDBJ whole genome shotgun (WGS) entry which is preliminary data.</text>
</comment>
<dbReference type="EMBL" id="PXYL01000046">
    <property type="protein sequence ID" value="PSJ50522.1"/>
    <property type="molecule type" value="Genomic_DNA"/>
</dbReference>
<keyword evidence="2" id="KW-1185">Reference proteome</keyword>
<proteinExistence type="predicted"/>
<accession>A0A2P7RJY2</accession>
<dbReference type="Proteomes" id="UP000240653">
    <property type="component" value="Unassembled WGS sequence"/>
</dbReference>
<name>A0A2P7RJY2_9HYPH</name>
<dbReference type="RefSeq" id="WP_106727645.1">
    <property type="nucleotide sequence ID" value="NZ_PXYL01000046.1"/>
</dbReference>
<evidence type="ECO:0000313" key="1">
    <source>
        <dbReference type="EMBL" id="PSJ50522.1"/>
    </source>
</evidence>
<organism evidence="1 2">
    <name type="scientific">Pseudaminobacter soli</name>
    <name type="common">ex Li et al. 2025</name>
    <dbReference type="NCBI Taxonomy" id="1295366"/>
    <lineage>
        <taxon>Bacteria</taxon>
        <taxon>Pseudomonadati</taxon>
        <taxon>Pseudomonadota</taxon>
        <taxon>Alphaproteobacteria</taxon>
        <taxon>Hyphomicrobiales</taxon>
        <taxon>Phyllobacteriaceae</taxon>
        <taxon>Pseudaminobacter</taxon>
    </lineage>
</organism>
<reference evidence="1 2" key="1">
    <citation type="submission" date="2018-03" db="EMBL/GenBank/DDBJ databases">
        <title>The draft genome of Mesorhizobium soli JCM 19897.</title>
        <authorList>
            <person name="Li L."/>
            <person name="Liu L."/>
            <person name="Liang L."/>
            <person name="Wang T."/>
            <person name="Zhang X."/>
        </authorList>
    </citation>
    <scope>NUCLEOTIDE SEQUENCE [LARGE SCALE GENOMIC DNA]</scope>
    <source>
        <strain evidence="1 2">JCM 19897</strain>
    </source>
</reference>